<organism evidence="1 2">
    <name type="scientific">Araneus ventricosus</name>
    <name type="common">Orbweaver spider</name>
    <name type="synonym">Epeira ventricosa</name>
    <dbReference type="NCBI Taxonomy" id="182803"/>
    <lineage>
        <taxon>Eukaryota</taxon>
        <taxon>Metazoa</taxon>
        <taxon>Ecdysozoa</taxon>
        <taxon>Arthropoda</taxon>
        <taxon>Chelicerata</taxon>
        <taxon>Arachnida</taxon>
        <taxon>Araneae</taxon>
        <taxon>Araneomorphae</taxon>
        <taxon>Entelegynae</taxon>
        <taxon>Araneoidea</taxon>
        <taxon>Araneidae</taxon>
        <taxon>Araneus</taxon>
    </lineage>
</organism>
<dbReference type="OrthoDB" id="125347at2759"/>
<reference evidence="1 2" key="1">
    <citation type="journal article" date="2019" name="Sci. Rep.">
        <title>Orb-weaving spider Araneus ventricosus genome elucidates the spidroin gene catalogue.</title>
        <authorList>
            <person name="Kono N."/>
            <person name="Nakamura H."/>
            <person name="Ohtoshi R."/>
            <person name="Moran D.A.P."/>
            <person name="Shinohara A."/>
            <person name="Yoshida Y."/>
            <person name="Fujiwara M."/>
            <person name="Mori M."/>
            <person name="Tomita M."/>
            <person name="Arakawa K."/>
        </authorList>
    </citation>
    <scope>NUCLEOTIDE SEQUENCE [LARGE SCALE GENOMIC DNA]</scope>
</reference>
<proteinExistence type="predicted"/>
<evidence type="ECO:0000313" key="2">
    <source>
        <dbReference type="Proteomes" id="UP000499080"/>
    </source>
</evidence>
<accession>A0A4Y2J5S6</accession>
<dbReference type="AlphaFoldDB" id="A0A4Y2J5S6"/>
<keyword evidence="2" id="KW-1185">Reference proteome</keyword>
<dbReference type="Proteomes" id="UP000499080">
    <property type="component" value="Unassembled WGS sequence"/>
</dbReference>
<sequence>MVFNVDETGLFWKRMPERRFHIQHTFLQNMMVAVDNINLSWNELTNKYLKGVWKNVWLELRKYVGSKESIVHEIITLSNETGWIISVQDIEEILQVTTGESLSN</sequence>
<evidence type="ECO:0008006" key="3">
    <source>
        <dbReference type="Google" id="ProtNLM"/>
    </source>
</evidence>
<dbReference type="EMBL" id="BGPR01003165">
    <property type="protein sequence ID" value="GBM84526.1"/>
    <property type="molecule type" value="Genomic_DNA"/>
</dbReference>
<name>A0A4Y2J5S6_ARAVE</name>
<comment type="caution">
    <text evidence="1">The sequence shown here is derived from an EMBL/GenBank/DDBJ whole genome shotgun (WGS) entry which is preliminary data.</text>
</comment>
<protein>
    <recommendedName>
        <fullName evidence="3">DDE-1 domain-containing protein</fullName>
    </recommendedName>
</protein>
<gene>
    <name evidence="1" type="ORF">AVEN_246183_1</name>
</gene>
<evidence type="ECO:0000313" key="1">
    <source>
        <dbReference type="EMBL" id="GBM84526.1"/>
    </source>
</evidence>